<evidence type="ECO:0008006" key="4">
    <source>
        <dbReference type="Google" id="ProtNLM"/>
    </source>
</evidence>
<sequence>MPPRPSRRKGGSGGAAGSGVDTNLSAHNPRDPYSAFQNLRTLLDGIKTSKHGMTPEEHRLSLHLLGIVEPFVGSSPNRKNLISQPYEILDEIVFHIDSKKDLLSFALTCERMHGIIHPRHFEYRVISAKISSLAVWRHLIGNKALARGVRRLEILDDRDTRAEVVPSGIKESNEPESPYDVHGEQEGLLIDALKNLTTLSTFVWSCTHSPICVDAIWPTLVQCEMLKDVQVSDNLLFGAGSSSDTERAPTPSMRSVSLQSASHAFGMSKNRSLTRVSDMIVERCPNLESLDVQCDVIKGASKPQADEFLASGRWPALRSLTLRSFWCSTHGLDAAASFLADHVNLEVLHLDVGRSLNTAAFTLPPNSLPRLKELRSSKEVALSILSCPCDVKRPVETIKGVNIAGAAWDPKFGEALKKHDIRRLELLRINDIDDLRRLVDYVPKLTWLDVGQRANTKTGPITIPNAGEWAAVLSKLPELTTFHGIHLFYESPDRKLDAASVSDQSKITKNNEIANVLAWKLPKLRRMDHWEDGSGKVMVILREGDKVRWEVRRLKA</sequence>
<dbReference type="AlphaFoldDB" id="A0A165Y0Z7"/>
<dbReference type="InterPro" id="IPR032675">
    <property type="entry name" value="LRR_dom_sf"/>
</dbReference>
<feature type="compositionally biased region" description="Basic residues" evidence="1">
    <location>
        <begin position="1"/>
        <end position="10"/>
    </location>
</feature>
<dbReference type="Proteomes" id="UP000076798">
    <property type="component" value="Unassembled WGS sequence"/>
</dbReference>
<accession>A0A165Y0Z7</accession>
<evidence type="ECO:0000256" key="1">
    <source>
        <dbReference type="SAM" id="MobiDB-lite"/>
    </source>
</evidence>
<dbReference type="Gene3D" id="3.80.10.10">
    <property type="entry name" value="Ribonuclease Inhibitor"/>
    <property type="match status" value="1"/>
</dbReference>
<dbReference type="STRING" id="1314776.A0A165Y0Z7"/>
<dbReference type="SUPFAM" id="SSF52047">
    <property type="entry name" value="RNI-like"/>
    <property type="match status" value="1"/>
</dbReference>
<evidence type="ECO:0000313" key="3">
    <source>
        <dbReference type="Proteomes" id="UP000076798"/>
    </source>
</evidence>
<proteinExistence type="predicted"/>
<protein>
    <recommendedName>
        <fullName evidence="4">F-box domain-containing protein</fullName>
    </recommendedName>
</protein>
<gene>
    <name evidence="2" type="ORF">SISSUDRAFT_1066675</name>
</gene>
<name>A0A165Y0Z7_9AGAM</name>
<keyword evidence="3" id="KW-1185">Reference proteome</keyword>
<evidence type="ECO:0000313" key="2">
    <source>
        <dbReference type="EMBL" id="KZT32760.1"/>
    </source>
</evidence>
<reference evidence="2 3" key="1">
    <citation type="journal article" date="2016" name="Mol. Biol. Evol.">
        <title>Comparative Genomics of Early-Diverging Mushroom-Forming Fungi Provides Insights into the Origins of Lignocellulose Decay Capabilities.</title>
        <authorList>
            <person name="Nagy L.G."/>
            <person name="Riley R."/>
            <person name="Tritt A."/>
            <person name="Adam C."/>
            <person name="Daum C."/>
            <person name="Floudas D."/>
            <person name="Sun H."/>
            <person name="Yadav J.S."/>
            <person name="Pangilinan J."/>
            <person name="Larsson K.H."/>
            <person name="Matsuura K."/>
            <person name="Barry K."/>
            <person name="Labutti K."/>
            <person name="Kuo R."/>
            <person name="Ohm R.A."/>
            <person name="Bhattacharya S.S."/>
            <person name="Shirouzu T."/>
            <person name="Yoshinaga Y."/>
            <person name="Martin F.M."/>
            <person name="Grigoriev I.V."/>
            <person name="Hibbett D.S."/>
        </authorList>
    </citation>
    <scope>NUCLEOTIDE SEQUENCE [LARGE SCALE GENOMIC DNA]</scope>
    <source>
        <strain evidence="2 3">HHB10207 ss-3</strain>
    </source>
</reference>
<feature type="region of interest" description="Disordered" evidence="1">
    <location>
        <begin position="1"/>
        <end position="30"/>
    </location>
</feature>
<dbReference type="OrthoDB" id="3270296at2759"/>
<organism evidence="2 3">
    <name type="scientific">Sistotremastrum suecicum HHB10207 ss-3</name>
    <dbReference type="NCBI Taxonomy" id="1314776"/>
    <lineage>
        <taxon>Eukaryota</taxon>
        <taxon>Fungi</taxon>
        <taxon>Dikarya</taxon>
        <taxon>Basidiomycota</taxon>
        <taxon>Agaricomycotina</taxon>
        <taxon>Agaricomycetes</taxon>
        <taxon>Sistotremastrales</taxon>
        <taxon>Sistotremastraceae</taxon>
        <taxon>Sistotremastrum</taxon>
    </lineage>
</organism>
<dbReference type="EMBL" id="KV428297">
    <property type="protein sequence ID" value="KZT32760.1"/>
    <property type="molecule type" value="Genomic_DNA"/>
</dbReference>